<dbReference type="PROSITE" id="PS01196">
    <property type="entry name" value="PEPT_TRNA_HYDROL_2"/>
    <property type="match status" value="1"/>
</dbReference>
<dbReference type="FunFam" id="3.40.50.1470:FF:000001">
    <property type="entry name" value="Peptidyl-tRNA hydrolase"/>
    <property type="match status" value="1"/>
</dbReference>
<dbReference type="PANTHER" id="PTHR17224:SF3">
    <property type="entry name" value="CHLOROPLASTIC GROUP IIB INTRON SPLICING FACILITATOR CRS2-B, CHLOROPLASTIC"/>
    <property type="match status" value="1"/>
</dbReference>
<organism evidence="2">
    <name type="scientific">Picea sitchensis</name>
    <name type="common">Sitka spruce</name>
    <name type="synonym">Pinus sitchensis</name>
    <dbReference type="NCBI Taxonomy" id="3332"/>
    <lineage>
        <taxon>Eukaryota</taxon>
        <taxon>Viridiplantae</taxon>
        <taxon>Streptophyta</taxon>
        <taxon>Embryophyta</taxon>
        <taxon>Tracheophyta</taxon>
        <taxon>Spermatophyta</taxon>
        <taxon>Pinopsida</taxon>
        <taxon>Pinidae</taxon>
        <taxon>Conifers I</taxon>
        <taxon>Pinales</taxon>
        <taxon>Pinaceae</taxon>
        <taxon>Picea</taxon>
    </lineage>
</organism>
<name>A9NQJ5_PICSI</name>
<comment type="similarity">
    <text evidence="1">Belongs to the PTH family.</text>
</comment>
<accession>A9NQJ5</accession>
<dbReference type="HAMAP" id="MF_00083">
    <property type="entry name" value="Pept_tRNA_hydro_bact"/>
    <property type="match status" value="1"/>
</dbReference>
<dbReference type="Gene3D" id="3.40.50.1470">
    <property type="entry name" value="Peptidyl-tRNA hydrolase"/>
    <property type="match status" value="1"/>
</dbReference>
<dbReference type="SUPFAM" id="SSF53178">
    <property type="entry name" value="Peptidyl-tRNA hydrolase-like"/>
    <property type="match status" value="1"/>
</dbReference>
<dbReference type="InterPro" id="IPR018171">
    <property type="entry name" value="Pept_tRNA_hydro_CS"/>
</dbReference>
<proteinExistence type="evidence at transcript level"/>
<dbReference type="InterPro" id="IPR001328">
    <property type="entry name" value="Pept_tRNA_hydro"/>
</dbReference>
<dbReference type="NCBIfam" id="TIGR00447">
    <property type="entry name" value="pth"/>
    <property type="match status" value="1"/>
</dbReference>
<dbReference type="Pfam" id="PF01195">
    <property type="entry name" value="Pept_tRNA_hydro"/>
    <property type="match status" value="1"/>
</dbReference>
<sequence length="246" mass="27287">MLLHATYFPVPCMPPRTLAIVRYQMMSSPQVRYACSLHVSGSSSLNNKPTPWLLIGLGNPGKKYEGTRHNVGFEMIDSIAKAEGISLNAIQSKSLIGKGYICNTPVLLAKPQTYINLTGESVGSLAVYYRIPFQHILLMFDMMELPSGILRIQAKGGHGLHNGVKSVINHLKGNRNFPRLCIGIGNPPGSMDSKAYVLQQFSTMEREKMNISLQEGVDATRLLISEGFSQSIDGFNKRQKYKYHKV</sequence>
<evidence type="ECO:0000256" key="1">
    <source>
        <dbReference type="RuleBase" id="RU004320"/>
    </source>
</evidence>
<dbReference type="PANTHER" id="PTHR17224">
    <property type="entry name" value="PEPTIDYL-TRNA HYDROLASE"/>
    <property type="match status" value="1"/>
</dbReference>
<evidence type="ECO:0000313" key="2">
    <source>
        <dbReference type="EMBL" id="ABK22906.1"/>
    </source>
</evidence>
<dbReference type="InterPro" id="IPR036416">
    <property type="entry name" value="Pept_tRNA_hydro_sf"/>
</dbReference>
<protein>
    <recommendedName>
        <fullName evidence="3">Peptidyl-tRNA hydrolase</fullName>
    </recommendedName>
</protein>
<dbReference type="EMBL" id="EF083562">
    <property type="protein sequence ID" value="ABK22906.1"/>
    <property type="molecule type" value="mRNA"/>
</dbReference>
<evidence type="ECO:0008006" key="3">
    <source>
        <dbReference type="Google" id="ProtNLM"/>
    </source>
</evidence>
<dbReference type="PROSITE" id="PS01195">
    <property type="entry name" value="PEPT_TRNA_HYDROL_1"/>
    <property type="match status" value="1"/>
</dbReference>
<dbReference type="GO" id="GO:0004045">
    <property type="term" value="F:peptidyl-tRNA hydrolase activity"/>
    <property type="evidence" value="ECO:0007669"/>
    <property type="project" value="InterPro"/>
</dbReference>
<reference evidence="2" key="1">
    <citation type="journal article" date="2008" name="BMC Genomics">
        <title>A conifer genomics resource of 200,000 spruce (Picea spp.) ESTs and 6,464 high-quality, sequence-finished full-length cDNAs for Sitka spruce (Picea sitchensis).</title>
        <authorList>
            <person name="Ralph S.G."/>
            <person name="Chun H.J."/>
            <person name="Kolosova N."/>
            <person name="Cooper D."/>
            <person name="Oddy C."/>
            <person name="Ritland C.E."/>
            <person name="Kirkpatrick R."/>
            <person name="Moore R."/>
            <person name="Barber S."/>
            <person name="Holt R.A."/>
            <person name="Jones S.J."/>
            <person name="Marra M.A."/>
            <person name="Douglas C.J."/>
            <person name="Ritland K."/>
            <person name="Bohlmann J."/>
        </authorList>
    </citation>
    <scope>NUCLEOTIDE SEQUENCE</scope>
    <source>
        <tissue evidence="2">Green portion of the leader tissue</tissue>
    </source>
</reference>
<dbReference type="AlphaFoldDB" id="A9NQJ5"/>